<organism evidence="2 3">
    <name type="scientific">Aspergillus sydowii CBS 593.65</name>
    <dbReference type="NCBI Taxonomy" id="1036612"/>
    <lineage>
        <taxon>Eukaryota</taxon>
        <taxon>Fungi</taxon>
        <taxon>Dikarya</taxon>
        <taxon>Ascomycota</taxon>
        <taxon>Pezizomycotina</taxon>
        <taxon>Eurotiomycetes</taxon>
        <taxon>Eurotiomycetidae</taxon>
        <taxon>Eurotiales</taxon>
        <taxon>Aspergillaceae</taxon>
        <taxon>Aspergillus</taxon>
        <taxon>Aspergillus subgen. Nidulantes</taxon>
    </lineage>
</organism>
<keyword evidence="1" id="KW-0472">Membrane</keyword>
<reference evidence="3" key="1">
    <citation type="journal article" date="2017" name="Genome Biol.">
        <title>Comparative genomics reveals high biological diversity and specific adaptations in the industrially and medically important fungal genus Aspergillus.</title>
        <authorList>
            <person name="de Vries R.P."/>
            <person name="Riley R."/>
            <person name="Wiebenga A."/>
            <person name="Aguilar-Osorio G."/>
            <person name="Amillis S."/>
            <person name="Uchima C.A."/>
            <person name="Anderluh G."/>
            <person name="Asadollahi M."/>
            <person name="Askin M."/>
            <person name="Barry K."/>
            <person name="Battaglia E."/>
            <person name="Bayram O."/>
            <person name="Benocci T."/>
            <person name="Braus-Stromeyer S.A."/>
            <person name="Caldana C."/>
            <person name="Canovas D."/>
            <person name="Cerqueira G.C."/>
            <person name="Chen F."/>
            <person name="Chen W."/>
            <person name="Choi C."/>
            <person name="Clum A."/>
            <person name="Dos Santos R.A."/>
            <person name="Damasio A.R."/>
            <person name="Diallinas G."/>
            <person name="Emri T."/>
            <person name="Fekete E."/>
            <person name="Flipphi M."/>
            <person name="Freyberg S."/>
            <person name="Gallo A."/>
            <person name="Gournas C."/>
            <person name="Habgood R."/>
            <person name="Hainaut M."/>
            <person name="Harispe M.L."/>
            <person name="Henrissat B."/>
            <person name="Hilden K.S."/>
            <person name="Hope R."/>
            <person name="Hossain A."/>
            <person name="Karabika E."/>
            <person name="Karaffa L."/>
            <person name="Karanyi Z."/>
            <person name="Krasevec N."/>
            <person name="Kuo A."/>
            <person name="Kusch H."/>
            <person name="LaButti K."/>
            <person name="Lagendijk E.L."/>
            <person name="Lapidus A."/>
            <person name="Levasseur A."/>
            <person name="Lindquist E."/>
            <person name="Lipzen A."/>
            <person name="Logrieco A.F."/>
            <person name="MacCabe A."/>
            <person name="Maekelae M.R."/>
            <person name="Malavazi I."/>
            <person name="Melin P."/>
            <person name="Meyer V."/>
            <person name="Mielnichuk N."/>
            <person name="Miskei M."/>
            <person name="Molnar A.P."/>
            <person name="Mule G."/>
            <person name="Ngan C.Y."/>
            <person name="Orejas M."/>
            <person name="Orosz E."/>
            <person name="Ouedraogo J.P."/>
            <person name="Overkamp K.M."/>
            <person name="Park H.-S."/>
            <person name="Perrone G."/>
            <person name="Piumi F."/>
            <person name="Punt P.J."/>
            <person name="Ram A.F."/>
            <person name="Ramon A."/>
            <person name="Rauscher S."/>
            <person name="Record E."/>
            <person name="Riano-Pachon D.M."/>
            <person name="Robert V."/>
            <person name="Roehrig J."/>
            <person name="Ruller R."/>
            <person name="Salamov A."/>
            <person name="Salih N.S."/>
            <person name="Samson R.A."/>
            <person name="Sandor E."/>
            <person name="Sanguinetti M."/>
            <person name="Schuetze T."/>
            <person name="Sepcic K."/>
            <person name="Shelest E."/>
            <person name="Sherlock G."/>
            <person name="Sophianopoulou V."/>
            <person name="Squina F.M."/>
            <person name="Sun H."/>
            <person name="Susca A."/>
            <person name="Todd R.B."/>
            <person name="Tsang A."/>
            <person name="Unkles S.E."/>
            <person name="van de Wiele N."/>
            <person name="van Rossen-Uffink D."/>
            <person name="Oliveira J.V."/>
            <person name="Vesth T.C."/>
            <person name="Visser J."/>
            <person name="Yu J.-H."/>
            <person name="Zhou M."/>
            <person name="Andersen M.R."/>
            <person name="Archer D.B."/>
            <person name="Baker S.E."/>
            <person name="Benoit I."/>
            <person name="Brakhage A.A."/>
            <person name="Braus G.H."/>
            <person name="Fischer R."/>
            <person name="Frisvad J.C."/>
            <person name="Goldman G.H."/>
            <person name="Houbraken J."/>
            <person name="Oakley B."/>
            <person name="Pocsi I."/>
            <person name="Scazzocchio C."/>
            <person name="Seiboth B."/>
            <person name="vanKuyk P.A."/>
            <person name="Wortman J."/>
            <person name="Dyer P.S."/>
            <person name="Grigoriev I.V."/>
        </authorList>
    </citation>
    <scope>NUCLEOTIDE SEQUENCE [LARGE SCALE GENOMIC DNA]</scope>
    <source>
        <strain evidence="3">CBS 593.65</strain>
    </source>
</reference>
<dbReference type="AlphaFoldDB" id="A0A1L9T400"/>
<proteinExistence type="predicted"/>
<accession>A0A1L9T400</accession>
<sequence>MTGAEDLQYELILRTLTGTTETDGGHRNSKYVVAPNVEFTHYVYVLLLVAGLLFSRIILGVWGTRGKFMVCACTEFSKKESVVSVLCASLFENVAHSSRLRRRIPLHG</sequence>
<evidence type="ECO:0000313" key="3">
    <source>
        <dbReference type="Proteomes" id="UP000184356"/>
    </source>
</evidence>
<dbReference type="GeneID" id="63764052"/>
<keyword evidence="1" id="KW-1133">Transmembrane helix</keyword>
<evidence type="ECO:0000313" key="2">
    <source>
        <dbReference type="EMBL" id="OJJ54023.1"/>
    </source>
</evidence>
<name>A0A1L9T400_9EURO</name>
<dbReference type="EMBL" id="KV878595">
    <property type="protein sequence ID" value="OJJ54023.1"/>
    <property type="molecule type" value="Genomic_DNA"/>
</dbReference>
<dbReference type="Proteomes" id="UP000184356">
    <property type="component" value="Unassembled WGS sequence"/>
</dbReference>
<dbReference type="RefSeq" id="XP_040697829.1">
    <property type="nucleotide sequence ID" value="XM_040847979.1"/>
</dbReference>
<keyword evidence="1" id="KW-0812">Transmembrane</keyword>
<keyword evidence="3" id="KW-1185">Reference proteome</keyword>
<dbReference type="VEuPathDB" id="FungiDB:ASPSYDRAFT_49984"/>
<evidence type="ECO:0000256" key="1">
    <source>
        <dbReference type="SAM" id="Phobius"/>
    </source>
</evidence>
<gene>
    <name evidence="2" type="ORF">ASPSYDRAFT_49984</name>
</gene>
<protein>
    <submittedName>
        <fullName evidence="2">Uncharacterized protein</fullName>
    </submittedName>
</protein>
<feature type="transmembrane region" description="Helical" evidence="1">
    <location>
        <begin position="39"/>
        <end position="59"/>
    </location>
</feature>